<evidence type="ECO:0000313" key="5">
    <source>
        <dbReference type="Proteomes" id="UP000193925"/>
    </source>
</evidence>
<reference evidence="3" key="1">
    <citation type="submission" date="2014-03" db="EMBL/GenBank/DDBJ databases">
        <authorList>
            <person name="Genoscope - CEA"/>
        </authorList>
    </citation>
    <scope>NUCLEOTIDE SEQUENCE [LARGE SCALE GENOMIC DNA]</scope>
    <source>
        <strain evidence="3">CF27</strain>
    </source>
</reference>
<proteinExistence type="predicted"/>
<dbReference type="Proteomes" id="UP000193925">
    <property type="component" value="Chromosome AFERRI"/>
</dbReference>
<organism evidence="3">
    <name type="scientific">Acidithiobacillus ferrivorans</name>
    <dbReference type="NCBI Taxonomy" id="160808"/>
    <lineage>
        <taxon>Bacteria</taxon>
        <taxon>Pseudomonadati</taxon>
        <taxon>Pseudomonadota</taxon>
        <taxon>Acidithiobacillia</taxon>
        <taxon>Acidithiobacillales</taxon>
        <taxon>Acidithiobacillaceae</taxon>
        <taxon>Acidithiobacillus</taxon>
    </lineage>
</organism>
<name>A0A060UV50_9PROT</name>
<keyword evidence="2" id="KW-0472">Membrane</keyword>
<dbReference type="EMBL" id="CCCS020000035">
    <property type="protein sequence ID" value="CDQ10434.1"/>
    <property type="molecule type" value="Genomic_DNA"/>
</dbReference>
<feature type="transmembrane region" description="Helical" evidence="2">
    <location>
        <begin position="46"/>
        <end position="67"/>
    </location>
</feature>
<reference evidence="3" key="2">
    <citation type="submission" date="2014-07" db="EMBL/GenBank/DDBJ databases">
        <title>Initial genome analysis of the psychrotolerant acidophile Acidithiobacillus ferrivorans CF27: insights into iron and sulfur oxidation pathways and into biofilm formation.</title>
        <authorList>
            <person name="Talla E."/>
            <person name="Hedrich S."/>
            <person name="Mangenot S."/>
            <person name="Ji B."/>
            <person name="Johnson D.B."/>
            <person name="Barbe V."/>
            <person name="Bonnefoy V."/>
        </authorList>
    </citation>
    <scope>NUCLEOTIDE SEQUENCE [LARGE SCALE GENOMIC DNA]</scope>
    <source>
        <strain evidence="3">CF27</strain>
    </source>
</reference>
<feature type="compositionally biased region" description="Polar residues" evidence="1">
    <location>
        <begin position="84"/>
        <end position="96"/>
    </location>
</feature>
<feature type="transmembrane region" description="Helical" evidence="2">
    <location>
        <begin position="12"/>
        <end position="34"/>
    </location>
</feature>
<dbReference type="InterPro" id="IPR016410">
    <property type="entry name" value="Phage_imm"/>
</dbReference>
<protein>
    <recommendedName>
        <fullName evidence="6">Superinfection immunity protein</fullName>
    </recommendedName>
</protein>
<gene>
    <name evidence="4" type="ORF">AFERRI_10493</name>
    <name evidence="3" type="ORF">AFERRI_400215</name>
</gene>
<dbReference type="Pfam" id="PF14373">
    <property type="entry name" value="Imm_superinfect"/>
    <property type="match status" value="1"/>
</dbReference>
<evidence type="ECO:0000313" key="3">
    <source>
        <dbReference type="EMBL" id="CDQ10434.1"/>
    </source>
</evidence>
<keyword evidence="2" id="KW-0812">Transmembrane</keyword>
<reference evidence="4 5" key="3">
    <citation type="submission" date="2017-03" db="EMBL/GenBank/DDBJ databases">
        <authorList>
            <person name="Regsiter A."/>
            <person name="William W."/>
        </authorList>
    </citation>
    <scope>NUCLEOTIDE SEQUENCE [LARGE SCALE GENOMIC DNA]</scope>
    <source>
        <strain evidence="4">PRJEB5721</strain>
    </source>
</reference>
<dbReference type="EMBL" id="LT841305">
    <property type="protein sequence ID" value="SMH64460.1"/>
    <property type="molecule type" value="Genomic_DNA"/>
</dbReference>
<evidence type="ECO:0000256" key="2">
    <source>
        <dbReference type="SAM" id="Phobius"/>
    </source>
</evidence>
<dbReference type="AlphaFoldDB" id="A0A060UV50"/>
<evidence type="ECO:0000256" key="1">
    <source>
        <dbReference type="SAM" id="MobiDB-lite"/>
    </source>
</evidence>
<evidence type="ECO:0000313" key="4">
    <source>
        <dbReference type="EMBL" id="SMH64460.1"/>
    </source>
</evidence>
<sequence>MHWLTQTSTGFVFALVAGIILLVVLYLLPAILAYSLGSAHTKGVLTLNLILGWTILGWLTALIWAILSGNGGSFDEPAGDDLPTRQQNTETSGPTL</sequence>
<feature type="region of interest" description="Disordered" evidence="1">
    <location>
        <begin position="76"/>
        <end position="96"/>
    </location>
</feature>
<evidence type="ECO:0008006" key="6">
    <source>
        <dbReference type="Google" id="ProtNLM"/>
    </source>
</evidence>
<keyword evidence="2" id="KW-1133">Transmembrane helix</keyword>
<keyword evidence="5" id="KW-1185">Reference proteome</keyword>
<accession>A0A060UV50</accession>
<dbReference type="RefSeq" id="WP_035192933.1">
    <property type="nucleotide sequence ID" value="NZ_CCCS020000035.1"/>
</dbReference>